<dbReference type="InParanoid" id="A0A1E7F6Y0"/>
<evidence type="ECO:0008006" key="4">
    <source>
        <dbReference type="Google" id="ProtNLM"/>
    </source>
</evidence>
<organism evidence="2 3">
    <name type="scientific">Fragilariopsis cylindrus CCMP1102</name>
    <dbReference type="NCBI Taxonomy" id="635003"/>
    <lineage>
        <taxon>Eukaryota</taxon>
        <taxon>Sar</taxon>
        <taxon>Stramenopiles</taxon>
        <taxon>Ochrophyta</taxon>
        <taxon>Bacillariophyta</taxon>
        <taxon>Bacillariophyceae</taxon>
        <taxon>Bacillariophycidae</taxon>
        <taxon>Bacillariales</taxon>
        <taxon>Bacillariaceae</taxon>
        <taxon>Fragilariopsis</taxon>
    </lineage>
</organism>
<keyword evidence="1" id="KW-0472">Membrane</keyword>
<evidence type="ECO:0000256" key="1">
    <source>
        <dbReference type="SAM" id="Phobius"/>
    </source>
</evidence>
<dbReference type="AlphaFoldDB" id="A0A1E7F6Y0"/>
<dbReference type="KEGG" id="fcy:FRACYDRAFT_241954"/>
<dbReference type="OrthoDB" id="45509at2759"/>
<sequence length="564" mass="63796">MIASHDHPKQQRRRHQRRGVGCIVAALIVTSSLTVFSNVILVPSPSSSNIKHEDDIPDVVNYSQPRFNSTETVILVDNNNTDTYKKILPDKSSYGKIMTTDYSYGTTDVEEFKRFHRNYLQNISSLSTTTTTRARGKDSNGNLATTYAFASKNSFGFGAGFRNQIMALTMLVLHANDDGHDQILLDSLYHKDTYATNQFDPFDFYFDVETWNRYSIGNNNGVDEDGKEEKEPIVVDRSSYSRGENKTNPPRHPRRLPRMVLYNSTLHDQWDINVSKYRERDIIGTRPYGYTRGATRLAAGYQFYVKGKGRYAVKDDPNQNQNNTSITRKHRNPAEILMLQGALKPNPALQAVVDRSKMHLQERASRRVGAFRYMTLHARVEPDMQHHLVCKEKKVLTLQEIVDMVESEWPEPPVDVVFIPINRQYIEQEGIVPENYKNESDGDGGGKINWIAVDNLRVLNRLTNDTVIGGGMWNGTIPVVEFGSEALQGTVYEQRPSTSGSILNYFLSLGADIFVGTEVSSFSHDVLAARFYRGSVNANFKYLPGGGLYEWITDDMIAPPGFLC</sequence>
<name>A0A1E7F6Y0_9STRA</name>
<reference evidence="2 3" key="1">
    <citation type="submission" date="2016-09" db="EMBL/GenBank/DDBJ databases">
        <title>Extensive genetic diversity and differential bi-allelic expression allows diatom success in the polar Southern Ocean.</title>
        <authorList>
            <consortium name="DOE Joint Genome Institute"/>
            <person name="Mock T."/>
            <person name="Otillar R.P."/>
            <person name="Strauss J."/>
            <person name="Dupont C."/>
            <person name="Frickenhaus S."/>
            <person name="Maumus F."/>
            <person name="Mcmullan M."/>
            <person name="Sanges R."/>
            <person name="Schmutz J."/>
            <person name="Toseland A."/>
            <person name="Valas R."/>
            <person name="Veluchamy A."/>
            <person name="Ward B.J."/>
            <person name="Allen A."/>
            <person name="Barry K."/>
            <person name="Falciatore A."/>
            <person name="Ferrante M."/>
            <person name="Fortunato A.E."/>
            <person name="Gloeckner G."/>
            <person name="Gruber A."/>
            <person name="Hipkin R."/>
            <person name="Janech M."/>
            <person name="Kroth P."/>
            <person name="Leese F."/>
            <person name="Lindquist E."/>
            <person name="Lyon B.R."/>
            <person name="Martin J."/>
            <person name="Mayer C."/>
            <person name="Parker M."/>
            <person name="Quesneville H."/>
            <person name="Raymond J."/>
            <person name="Uhlig C."/>
            <person name="Valentin K.U."/>
            <person name="Worden A.Z."/>
            <person name="Armbrust E.V."/>
            <person name="Bowler C."/>
            <person name="Green B."/>
            <person name="Moulton V."/>
            <person name="Van Oosterhout C."/>
            <person name="Grigoriev I."/>
        </authorList>
    </citation>
    <scope>NUCLEOTIDE SEQUENCE [LARGE SCALE GENOMIC DNA]</scope>
    <source>
        <strain evidence="2 3">CCMP1102</strain>
    </source>
</reference>
<keyword evidence="1" id="KW-1133">Transmembrane helix</keyword>
<keyword evidence="1" id="KW-0812">Transmembrane</keyword>
<protein>
    <recommendedName>
        <fullName evidence="4">O-fucosyltransferase family protein</fullName>
    </recommendedName>
</protein>
<accession>A0A1E7F6Y0</accession>
<feature type="transmembrane region" description="Helical" evidence="1">
    <location>
        <begin position="20"/>
        <end position="41"/>
    </location>
</feature>
<dbReference type="EMBL" id="KV784361">
    <property type="protein sequence ID" value="OEU13613.1"/>
    <property type="molecule type" value="Genomic_DNA"/>
</dbReference>
<dbReference type="Proteomes" id="UP000095751">
    <property type="component" value="Unassembled WGS sequence"/>
</dbReference>
<proteinExistence type="predicted"/>
<evidence type="ECO:0000313" key="2">
    <source>
        <dbReference type="EMBL" id="OEU13613.1"/>
    </source>
</evidence>
<keyword evidence="3" id="KW-1185">Reference proteome</keyword>
<gene>
    <name evidence="2" type="ORF">FRACYDRAFT_241954</name>
</gene>
<evidence type="ECO:0000313" key="3">
    <source>
        <dbReference type="Proteomes" id="UP000095751"/>
    </source>
</evidence>